<sequence>MVLGVHMHLDTKRICIIFPALSRAELTIQHDTAFLVTAVHISKELLSLKNSIVRDKQLQD</sequence>
<reference evidence="1" key="2">
    <citation type="journal article" date="2022" name="Res Sq">
        <title>Comparative Genomics Reveals Insights into the Divergent Evolution of Astigmatic Mites and Household Pest Adaptations.</title>
        <authorList>
            <person name="Xiong Q."/>
            <person name="Wan A.T.-Y."/>
            <person name="Liu X.-Y."/>
            <person name="Fung C.S.-H."/>
            <person name="Xiao X."/>
            <person name="Malainual N."/>
            <person name="Hou J."/>
            <person name="Wang L."/>
            <person name="Wang M."/>
            <person name="Yang K."/>
            <person name="Cui Y."/>
            <person name="Leung E."/>
            <person name="Nong W."/>
            <person name="Shin S.-K."/>
            <person name="Au S."/>
            <person name="Jeong K.Y."/>
            <person name="Chew F.T."/>
            <person name="Hui J."/>
            <person name="Leung T.F."/>
            <person name="Tungtrongchitr A."/>
            <person name="Zhong N."/>
            <person name="Liu Z."/>
            <person name="Tsui S."/>
        </authorList>
    </citation>
    <scope>NUCLEOTIDE SEQUENCE</scope>
    <source>
        <strain evidence="1">Derf</strain>
        <tissue evidence="1">Whole organism</tissue>
    </source>
</reference>
<dbReference type="AlphaFoldDB" id="A0A922I6Q5"/>
<protein>
    <submittedName>
        <fullName evidence="1">Uncharacterized protein</fullName>
    </submittedName>
</protein>
<evidence type="ECO:0000313" key="2">
    <source>
        <dbReference type="Proteomes" id="UP000790347"/>
    </source>
</evidence>
<accession>A0A922I6Q5</accession>
<name>A0A922I6Q5_DERFA</name>
<comment type="caution">
    <text evidence="1">The sequence shown here is derived from an EMBL/GenBank/DDBJ whole genome shotgun (WGS) entry which is preliminary data.</text>
</comment>
<gene>
    <name evidence="1" type="ORF">DERF_005995</name>
</gene>
<reference evidence="1" key="1">
    <citation type="submission" date="2013-05" db="EMBL/GenBank/DDBJ databases">
        <authorList>
            <person name="Yim A.K.Y."/>
            <person name="Chan T.F."/>
            <person name="Ji K.M."/>
            <person name="Liu X.Y."/>
            <person name="Zhou J.W."/>
            <person name="Li R.Q."/>
            <person name="Yang K.Y."/>
            <person name="Li J."/>
            <person name="Li M."/>
            <person name="Law P.T.W."/>
            <person name="Wu Y.L."/>
            <person name="Cai Z.L."/>
            <person name="Qin H."/>
            <person name="Bao Y."/>
            <person name="Leung R.K.K."/>
            <person name="Ng P.K.S."/>
            <person name="Zou J."/>
            <person name="Zhong X.J."/>
            <person name="Ran P.X."/>
            <person name="Zhong N.S."/>
            <person name="Liu Z.G."/>
            <person name="Tsui S.K.W."/>
        </authorList>
    </citation>
    <scope>NUCLEOTIDE SEQUENCE</scope>
    <source>
        <strain evidence="1">Derf</strain>
        <tissue evidence="1">Whole organism</tissue>
    </source>
</reference>
<dbReference type="Proteomes" id="UP000790347">
    <property type="component" value="Unassembled WGS sequence"/>
</dbReference>
<organism evidence="1 2">
    <name type="scientific">Dermatophagoides farinae</name>
    <name type="common">American house dust mite</name>
    <dbReference type="NCBI Taxonomy" id="6954"/>
    <lineage>
        <taxon>Eukaryota</taxon>
        <taxon>Metazoa</taxon>
        <taxon>Ecdysozoa</taxon>
        <taxon>Arthropoda</taxon>
        <taxon>Chelicerata</taxon>
        <taxon>Arachnida</taxon>
        <taxon>Acari</taxon>
        <taxon>Acariformes</taxon>
        <taxon>Sarcoptiformes</taxon>
        <taxon>Astigmata</taxon>
        <taxon>Psoroptidia</taxon>
        <taxon>Analgoidea</taxon>
        <taxon>Pyroglyphidae</taxon>
        <taxon>Dermatophagoidinae</taxon>
        <taxon>Dermatophagoides</taxon>
    </lineage>
</organism>
<dbReference type="EMBL" id="ASGP02000002">
    <property type="protein sequence ID" value="KAH9522425.1"/>
    <property type="molecule type" value="Genomic_DNA"/>
</dbReference>
<proteinExistence type="predicted"/>
<keyword evidence="2" id="KW-1185">Reference proteome</keyword>
<evidence type="ECO:0000313" key="1">
    <source>
        <dbReference type="EMBL" id="KAH9522425.1"/>
    </source>
</evidence>